<feature type="domain" description="PAS" evidence="9">
    <location>
        <begin position="108"/>
        <end position="158"/>
    </location>
</feature>
<dbReference type="InterPro" id="IPR027417">
    <property type="entry name" value="P-loop_NTPase"/>
</dbReference>
<dbReference type="SMART" id="SM00091">
    <property type="entry name" value="PAS"/>
    <property type="match status" value="1"/>
</dbReference>
<gene>
    <name evidence="11" type="ORF">F753_21755</name>
</gene>
<dbReference type="Gene3D" id="3.40.50.300">
    <property type="entry name" value="P-loop containing nucleotide triphosphate hydrolases"/>
    <property type="match status" value="1"/>
</dbReference>
<dbReference type="SMART" id="SM00382">
    <property type="entry name" value="AAA"/>
    <property type="match status" value="1"/>
</dbReference>
<dbReference type="Proteomes" id="UP000017822">
    <property type="component" value="Unassembled WGS sequence"/>
</dbReference>
<dbReference type="Gene3D" id="1.10.10.60">
    <property type="entry name" value="Homeodomain-like"/>
    <property type="match status" value="1"/>
</dbReference>
<protein>
    <recommendedName>
        <fullName evidence="6">HTH-type transcriptional regulatory protein TyrR</fullName>
    </recommendedName>
</protein>
<evidence type="ECO:0000256" key="5">
    <source>
        <dbReference type="ARBA" id="ARBA00023163"/>
    </source>
</evidence>
<feature type="domain" description="PAC" evidence="10">
    <location>
        <begin position="175"/>
        <end position="227"/>
    </location>
</feature>
<keyword evidence="5" id="KW-0804">Transcription</keyword>
<dbReference type="InterPro" id="IPR003593">
    <property type="entry name" value="AAA+_ATPase"/>
</dbReference>
<name>V4PMK0_STUCH</name>
<feature type="coiled-coil region" evidence="7">
    <location>
        <begin position="211"/>
        <end position="245"/>
    </location>
</feature>
<dbReference type="SUPFAM" id="SSF52540">
    <property type="entry name" value="P-loop containing nucleoside triphosphate hydrolases"/>
    <property type="match status" value="1"/>
</dbReference>
<dbReference type="GO" id="GO:0006355">
    <property type="term" value="P:regulation of DNA-templated transcription"/>
    <property type="evidence" value="ECO:0007669"/>
    <property type="project" value="InterPro"/>
</dbReference>
<evidence type="ECO:0000256" key="6">
    <source>
        <dbReference type="ARBA" id="ARBA00029500"/>
    </source>
</evidence>
<keyword evidence="1" id="KW-0547">Nucleotide-binding</keyword>
<dbReference type="InterPro" id="IPR025944">
    <property type="entry name" value="Sigma_54_int_dom_CS"/>
</dbReference>
<dbReference type="FunFam" id="3.40.50.300:FF:000006">
    <property type="entry name" value="DNA-binding transcriptional regulator NtrC"/>
    <property type="match status" value="1"/>
</dbReference>
<dbReference type="PATRIC" id="fig|1263865.4.peg.4202"/>
<dbReference type="Gene3D" id="1.10.8.60">
    <property type="match status" value="1"/>
</dbReference>
<accession>V4PMK0</accession>
<dbReference type="InterPro" id="IPR030828">
    <property type="entry name" value="HTH_TyrR"/>
</dbReference>
<organism evidence="11 12">
    <name type="scientific">Stutzerimonas chloritidismutans AW-1</name>
    <dbReference type="NCBI Taxonomy" id="1263865"/>
    <lineage>
        <taxon>Bacteria</taxon>
        <taxon>Pseudomonadati</taxon>
        <taxon>Pseudomonadota</taxon>
        <taxon>Gammaproteobacteria</taxon>
        <taxon>Pseudomonadales</taxon>
        <taxon>Pseudomonadaceae</taxon>
        <taxon>Stutzerimonas</taxon>
    </lineage>
</organism>
<dbReference type="PANTHER" id="PTHR32071:SF57">
    <property type="entry name" value="C4-DICARBOXYLATE TRANSPORT TRANSCRIPTIONAL REGULATORY PROTEIN DCTD"/>
    <property type="match status" value="1"/>
</dbReference>
<dbReference type="PANTHER" id="PTHR32071">
    <property type="entry name" value="TRANSCRIPTIONAL REGULATORY PROTEIN"/>
    <property type="match status" value="1"/>
</dbReference>
<dbReference type="PROSITE" id="PS50045">
    <property type="entry name" value="SIGMA54_INTERACT_4"/>
    <property type="match status" value="1"/>
</dbReference>
<dbReference type="InterPro" id="IPR009057">
    <property type="entry name" value="Homeodomain-like_sf"/>
</dbReference>
<dbReference type="InterPro" id="IPR058031">
    <property type="entry name" value="AAA_lid_NorR"/>
</dbReference>
<evidence type="ECO:0000256" key="4">
    <source>
        <dbReference type="ARBA" id="ARBA00023015"/>
    </source>
</evidence>
<dbReference type="EMBL" id="AOFQ01000065">
    <property type="protein sequence ID" value="ESQ97315.1"/>
    <property type="molecule type" value="Genomic_DNA"/>
</dbReference>
<dbReference type="Pfam" id="PF25601">
    <property type="entry name" value="AAA_lid_14"/>
    <property type="match status" value="1"/>
</dbReference>
<evidence type="ECO:0000256" key="7">
    <source>
        <dbReference type="SAM" id="Coils"/>
    </source>
</evidence>
<dbReference type="CDD" id="cd00130">
    <property type="entry name" value="PAS"/>
    <property type="match status" value="1"/>
</dbReference>
<sequence length="555" mass="62420">MFSTNEFVAALVSQLPIGIMGVSQAGTVWINEYLSSRHTRLRLTIDQWKEPELETWAKIGTFHDAVLEIDGEHYQVASHQVQDDRALVFWPSSAVARFSPQVEQLEQLYLDFREIYRHSFDGIFITDGAGKTLLVNEGCERNYGIVAADLIGKNVFELERAGLVRPVIAPRVIATRKRVTAVQETRIGKTIMVTGIPLFDEQGNVRKVVINSRDATELIQLQEDLARAQEKLRRYALEVSQLRMNGPSIAGIILRSPSMQQISTLAMKVSHVDTTVLITGESGVGKEVMARLIHKESSRSEGPFVKINCGAIPRELLESELFGYDAGAFTGAQRQGKIGMIEVANHGTLFLDEIGELPLDLQVKLLQVLQDRTLVRLGSTRSIAVSVRVVAATNRDLQAMVDSRQFRSDLFYRLNVVPIHVPPLRERREDILPLVQHFLDELNGQYNLAKRFSEQALAALLDYNWPGNVRELRNMIERLVVTSPDTLIRTDYLPPQLCVTRSEDHEAGPDLKARTARFERELVLEAVERFGSTRAAAKHLKISQSSVVRRMRPDA</sequence>
<evidence type="ECO:0000259" key="8">
    <source>
        <dbReference type="PROSITE" id="PS50045"/>
    </source>
</evidence>
<keyword evidence="3" id="KW-0067">ATP-binding</keyword>
<dbReference type="PROSITE" id="PS50113">
    <property type="entry name" value="PAC"/>
    <property type="match status" value="1"/>
</dbReference>
<dbReference type="InterPro" id="IPR000700">
    <property type="entry name" value="PAS-assoc_C"/>
</dbReference>
<dbReference type="GO" id="GO:0005524">
    <property type="term" value="F:ATP binding"/>
    <property type="evidence" value="ECO:0007669"/>
    <property type="project" value="UniProtKB-KW"/>
</dbReference>
<evidence type="ECO:0000256" key="1">
    <source>
        <dbReference type="ARBA" id="ARBA00022741"/>
    </source>
</evidence>
<evidence type="ECO:0000313" key="12">
    <source>
        <dbReference type="Proteomes" id="UP000017822"/>
    </source>
</evidence>
<comment type="caution">
    <text evidence="11">The sequence shown here is derived from an EMBL/GenBank/DDBJ whole genome shotgun (WGS) entry which is preliminary data.</text>
</comment>
<dbReference type="InterPro" id="IPR035965">
    <property type="entry name" value="PAS-like_dom_sf"/>
</dbReference>
<dbReference type="AlphaFoldDB" id="V4PMK0"/>
<dbReference type="Gene3D" id="3.30.450.20">
    <property type="entry name" value="PAS domain"/>
    <property type="match status" value="1"/>
</dbReference>
<dbReference type="PROSITE" id="PS50112">
    <property type="entry name" value="PAS"/>
    <property type="match status" value="1"/>
</dbReference>
<dbReference type="Pfam" id="PF13426">
    <property type="entry name" value="PAS_9"/>
    <property type="match status" value="1"/>
</dbReference>
<dbReference type="PROSITE" id="PS00688">
    <property type="entry name" value="SIGMA54_INTERACT_3"/>
    <property type="match status" value="1"/>
</dbReference>
<dbReference type="GO" id="GO:0003677">
    <property type="term" value="F:DNA binding"/>
    <property type="evidence" value="ECO:0007669"/>
    <property type="project" value="UniProtKB-KW"/>
</dbReference>
<dbReference type="RefSeq" id="WP_023446883.1">
    <property type="nucleotide sequence ID" value="NZ_AOFQ01000065.1"/>
</dbReference>
<feature type="domain" description="Sigma-54 factor interaction" evidence="8">
    <location>
        <begin position="252"/>
        <end position="481"/>
    </location>
</feature>
<evidence type="ECO:0000256" key="3">
    <source>
        <dbReference type="ARBA" id="ARBA00022840"/>
    </source>
</evidence>
<evidence type="ECO:0000313" key="11">
    <source>
        <dbReference type="EMBL" id="ESQ97315.1"/>
    </source>
</evidence>
<keyword evidence="7" id="KW-0175">Coiled coil</keyword>
<dbReference type="InterPro" id="IPR002078">
    <property type="entry name" value="Sigma_54_int"/>
</dbReference>
<evidence type="ECO:0000256" key="2">
    <source>
        <dbReference type="ARBA" id="ARBA00022797"/>
    </source>
</evidence>
<reference evidence="11 12" key="1">
    <citation type="submission" date="2013-07" db="EMBL/GenBank/DDBJ databases">
        <authorList>
            <person name="Schaap P.J."/>
            <person name="Mehboob F."/>
            <person name="Oosterkamp M.J."/>
            <person name="de Vos W.M."/>
            <person name="Stams A.J.M."/>
            <person name="Koehorst J.J."/>
        </authorList>
    </citation>
    <scope>NUCLEOTIDE SEQUENCE [LARGE SCALE GENOMIC DNA]</scope>
    <source>
        <strain evidence="11 12">AW-1</strain>
    </source>
</reference>
<dbReference type="InterPro" id="IPR000014">
    <property type="entry name" value="PAS"/>
</dbReference>
<proteinExistence type="predicted"/>
<keyword evidence="2" id="KW-0058">Aromatic hydrocarbons catabolism</keyword>
<dbReference type="SUPFAM" id="SSF55785">
    <property type="entry name" value="PYP-like sensor domain (PAS domain)"/>
    <property type="match status" value="1"/>
</dbReference>
<dbReference type="CDD" id="cd00009">
    <property type="entry name" value="AAA"/>
    <property type="match status" value="1"/>
</dbReference>
<dbReference type="NCBIfam" id="TIGR00229">
    <property type="entry name" value="sensory_box"/>
    <property type="match status" value="1"/>
</dbReference>
<dbReference type="Pfam" id="PF00158">
    <property type="entry name" value="Sigma54_activat"/>
    <property type="match status" value="1"/>
</dbReference>
<dbReference type="Pfam" id="PF18024">
    <property type="entry name" value="HTH_50"/>
    <property type="match status" value="1"/>
</dbReference>
<dbReference type="PROSITE" id="PS00675">
    <property type="entry name" value="SIGMA54_INTERACT_1"/>
    <property type="match status" value="1"/>
</dbReference>
<keyword evidence="4" id="KW-0805">Transcription regulation</keyword>
<dbReference type="SUPFAM" id="SSF46689">
    <property type="entry name" value="Homeodomain-like"/>
    <property type="match status" value="1"/>
</dbReference>
<dbReference type="InterPro" id="IPR025662">
    <property type="entry name" value="Sigma_54_int_dom_ATP-bd_1"/>
</dbReference>
<evidence type="ECO:0000259" key="9">
    <source>
        <dbReference type="PROSITE" id="PS50112"/>
    </source>
</evidence>
<evidence type="ECO:0000259" key="10">
    <source>
        <dbReference type="PROSITE" id="PS50113"/>
    </source>
</evidence>